<evidence type="ECO:0000313" key="12">
    <source>
        <dbReference type="EMBL" id="PSL32002.1"/>
    </source>
</evidence>
<dbReference type="EMBL" id="PYGK01000004">
    <property type="protein sequence ID" value="PSL32002.1"/>
    <property type="molecule type" value="Genomic_DNA"/>
</dbReference>
<evidence type="ECO:0000256" key="11">
    <source>
        <dbReference type="ARBA" id="ARBA00067136"/>
    </source>
</evidence>
<dbReference type="RefSeq" id="WP_106602220.1">
    <property type="nucleotide sequence ID" value="NZ_PYGK01000004.1"/>
</dbReference>
<evidence type="ECO:0000256" key="9">
    <source>
        <dbReference type="ARBA" id="ARBA00031155"/>
    </source>
</evidence>
<dbReference type="PANTHER" id="PTHR42747">
    <property type="entry name" value="NITRONATE MONOOXYGENASE-RELATED"/>
    <property type="match status" value="1"/>
</dbReference>
<proteinExistence type="inferred from homology"/>
<dbReference type="Pfam" id="PF03060">
    <property type="entry name" value="NMO"/>
    <property type="match status" value="1"/>
</dbReference>
<protein>
    <recommendedName>
        <fullName evidence="11">Nitronate monooxygenase</fullName>
    </recommendedName>
    <alternativeName>
        <fullName evidence="9">Propionate 3-nitronate monooxygenase</fullName>
    </alternativeName>
</protein>
<dbReference type="OrthoDB" id="9778912at2"/>
<evidence type="ECO:0000256" key="4">
    <source>
        <dbReference type="ARBA" id="ARBA00022630"/>
    </source>
</evidence>
<evidence type="ECO:0000256" key="1">
    <source>
        <dbReference type="ARBA" id="ARBA00001917"/>
    </source>
</evidence>
<dbReference type="CDD" id="cd04730">
    <property type="entry name" value="NPD_like"/>
    <property type="match status" value="1"/>
</dbReference>
<dbReference type="SUPFAM" id="SSF51412">
    <property type="entry name" value="Inosine monophosphate dehydrogenase (IMPDH)"/>
    <property type="match status" value="1"/>
</dbReference>
<evidence type="ECO:0000256" key="3">
    <source>
        <dbReference type="ARBA" id="ARBA00022575"/>
    </source>
</evidence>
<keyword evidence="5" id="KW-0288">FMN</keyword>
<keyword evidence="3" id="KW-0216">Detoxification</keyword>
<evidence type="ECO:0000256" key="5">
    <source>
        <dbReference type="ARBA" id="ARBA00022643"/>
    </source>
</evidence>
<sequence length="355" mass="38373">MEWKNEITDLLKITYPVIQAPMLGTTTPEMVAAVAEQGGLGSLPVGGLSPDRTRELIHKIKSITGKPFAVNLFVNEVPEYNRDDAEAMQDFLEKFSAENQLVFERQSLDALRFYNYREQVEILIAENIPVISFTFGIPDEETIAAFKQNGITLVGTATCLKEAVLLEKAGVDAVVAQGIEAGGHRGSFLDDGPLPQVSTFVLVPEMVGRIGKSVIAAGGIKSGVTIRAAFQLGAKAVQVGTAFIASNESLAFPSYKTALQRAQATDSAVTRVYSGRWARGLRNQFMDAVEESGLTIPPYPIQNILTAGLRANARQADRKEFTNLWAGQASAGAEIRSSADIFTRLIAETEALHIV</sequence>
<evidence type="ECO:0000256" key="6">
    <source>
        <dbReference type="ARBA" id="ARBA00022741"/>
    </source>
</evidence>
<keyword evidence="7" id="KW-0560">Oxidoreductase</keyword>
<evidence type="ECO:0000256" key="2">
    <source>
        <dbReference type="ARBA" id="ARBA00009881"/>
    </source>
</evidence>
<reference evidence="12 13" key="1">
    <citation type="submission" date="2018-03" db="EMBL/GenBank/DDBJ databases">
        <title>Genomic Encyclopedia of Archaeal and Bacterial Type Strains, Phase II (KMG-II): from individual species to whole genera.</title>
        <authorList>
            <person name="Goeker M."/>
        </authorList>
    </citation>
    <scope>NUCLEOTIDE SEQUENCE [LARGE SCALE GENOMIC DNA]</scope>
    <source>
        <strain evidence="12 13">DSM 18107</strain>
    </source>
</reference>
<dbReference type="Gene3D" id="3.20.20.70">
    <property type="entry name" value="Aldolase class I"/>
    <property type="match status" value="1"/>
</dbReference>
<dbReference type="PANTHER" id="PTHR42747:SF3">
    <property type="entry name" value="NITRONATE MONOOXYGENASE-RELATED"/>
    <property type="match status" value="1"/>
</dbReference>
<keyword evidence="4" id="KW-0285">Flavoprotein</keyword>
<accession>A0A2P8GDG3</accession>
<comment type="similarity">
    <text evidence="2">Belongs to the nitronate monooxygenase family. NMO class I subfamily.</text>
</comment>
<evidence type="ECO:0000256" key="8">
    <source>
        <dbReference type="ARBA" id="ARBA00023033"/>
    </source>
</evidence>
<keyword evidence="6" id="KW-0547">Nucleotide-binding</keyword>
<dbReference type="GO" id="GO:0018580">
    <property type="term" value="F:nitronate monooxygenase activity"/>
    <property type="evidence" value="ECO:0007669"/>
    <property type="project" value="InterPro"/>
</dbReference>
<dbReference type="InterPro" id="IPR004136">
    <property type="entry name" value="NMO"/>
</dbReference>
<name>A0A2P8GDG3_9BACT</name>
<organism evidence="12 13">
    <name type="scientific">Chitinophaga ginsengisoli</name>
    <dbReference type="NCBI Taxonomy" id="363837"/>
    <lineage>
        <taxon>Bacteria</taxon>
        <taxon>Pseudomonadati</taxon>
        <taxon>Bacteroidota</taxon>
        <taxon>Chitinophagia</taxon>
        <taxon>Chitinophagales</taxon>
        <taxon>Chitinophagaceae</taxon>
        <taxon>Chitinophaga</taxon>
    </lineage>
</organism>
<keyword evidence="8 12" id="KW-0503">Monooxygenase</keyword>
<dbReference type="FunFam" id="3.20.20.70:FF:000154">
    <property type="entry name" value="Probable nitronate monooxygenase"/>
    <property type="match status" value="1"/>
</dbReference>
<dbReference type="AlphaFoldDB" id="A0A2P8GDG3"/>
<evidence type="ECO:0000256" key="10">
    <source>
        <dbReference type="ARBA" id="ARBA00049401"/>
    </source>
</evidence>
<evidence type="ECO:0000256" key="7">
    <source>
        <dbReference type="ARBA" id="ARBA00023002"/>
    </source>
</evidence>
<comment type="cofactor">
    <cofactor evidence="1">
        <name>FMN</name>
        <dbReference type="ChEBI" id="CHEBI:58210"/>
    </cofactor>
</comment>
<dbReference type="GO" id="GO:0000166">
    <property type="term" value="F:nucleotide binding"/>
    <property type="evidence" value="ECO:0007669"/>
    <property type="project" value="UniProtKB-KW"/>
</dbReference>
<keyword evidence="13" id="KW-1185">Reference proteome</keyword>
<evidence type="ECO:0000313" key="13">
    <source>
        <dbReference type="Proteomes" id="UP000240978"/>
    </source>
</evidence>
<dbReference type="GO" id="GO:0009636">
    <property type="term" value="P:response to toxic substance"/>
    <property type="evidence" value="ECO:0007669"/>
    <property type="project" value="UniProtKB-KW"/>
</dbReference>
<comment type="catalytic activity">
    <reaction evidence="10">
        <text>3 propionate 3-nitronate + 3 O2 + H2O = 3 3-oxopropanoate + 2 nitrate + nitrite + H2O2 + 3 H(+)</text>
        <dbReference type="Rhea" id="RHEA:57332"/>
        <dbReference type="ChEBI" id="CHEBI:15377"/>
        <dbReference type="ChEBI" id="CHEBI:15378"/>
        <dbReference type="ChEBI" id="CHEBI:15379"/>
        <dbReference type="ChEBI" id="CHEBI:16240"/>
        <dbReference type="ChEBI" id="CHEBI:16301"/>
        <dbReference type="ChEBI" id="CHEBI:17632"/>
        <dbReference type="ChEBI" id="CHEBI:33190"/>
        <dbReference type="ChEBI" id="CHEBI:136067"/>
    </reaction>
</comment>
<dbReference type="Proteomes" id="UP000240978">
    <property type="component" value="Unassembled WGS sequence"/>
</dbReference>
<comment type="caution">
    <text evidence="12">The sequence shown here is derived from an EMBL/GenBank/DDBJ whole genome shotgun (WGS) entry which is preliminary data.</text>
</comment>
<dbReference type="InterPro" id="IPR013785">
    <property type="entry name" value="Aldolase_TIM"/>
</dbReference>
<gene>
    <name evidence="12" type="ORF">CLV42_104303</name>
</gene>